<dbReference type="PROSITE" id="PS51918">
    <property type="entry name" value="RADICAL_SAM"/>
    <property type="match status" value="1"/>
</dbReference>
<dbReference type="GO" id="GO:0051536">
    <property type="term" value="F:iron-sulfur cluster binding"/>
    <property type="evidence" value="ECO:0007669"/>
    <property type="project" value="InterPro"/>
</dbReference>
<feature type="domain" description="Radical SAM core" evidence="1">
    <location>
        <begin position="215"/>
        <end position="460"/>
    </location>
</feature>
<proteinExistence type="predicted"/>
<dbReference type="SMART" id="SM00729">
    <property type="entry name" value="Elp3"/>
    <property type="match status" value="1"/>
</dbReference>
<name>A0A2A2H6T6_METBR</name>
<evidence type="ECO:0000313" key="3">
    <source>
        <dbReference type="Proteomes" id="UP000217784"/>
    </source>
</evidence>
<accession>A0A2A2H6T6</accession>
<protein>
    <recommendedName>
        <fullName evidence="1">Radical SAM core domain-containing protein</fullName>
    </recommendedName>
</protein>
<dbReference type="OrthoDB" id="358785at2157"/>
<sequence length="538" mass="59963">MKMAKNKGYKIVLTANRTLMSHYNGLVFLGFGACVSKGVIPDKLYFSAFCPSIGVNRDGSTTNAPCGTRKIEAALLNNGFKDEDIIVAHPDHLDKVIGPNTQVLSITEIDPLGIAPATSMFRNMFGGNAYMSIKFEELLNHPNVQKYKPKIIIGGPGAWQLEDAEIRNRFGLDSVIIGDGEKVVGKLVEKAVNNKELPGVVHGEVVGEEEIPLIKNPTIDGIVEISRGCGRGCKFCTPTLKRFRCLPVEHILKEVELNLQSGRQPLLHAEDILRYKAKGFHVNTGAVTDLFRQVSSYPEVDQVQISHFALSSVASAPDAVEEISNILNLGENGKWLSGQTGIETGSPRLINDIMGGKCKPYTPEEWPQVVVDAFQVLSDNSWVPVSTLIIGIPGETEHDVQLTIDLVQELKEFKSIIVPLFFVSQGGLRKKSESFSMDKMTRKECELLMESWRHSLNWAEILLDEYFKMAKGNHVKSFLAKRIFAFSSRKAKDMVKMCENEYDYNMPAMVNDARNGDVKLLPQPLHSIYNYFMLEKRQ</sequence>
<gene>
    <name evidence="2" type="ORF">ASJ80_12515</name>
</gene>
<keyword evidence="3" id="KW-1185">Reference proteome</keyword>
<organism evidence="2 3">
    <name type="scientific">Methanobacterium bryantii</name>
    <dbReference type="NCBI Taxonomy" id="2161"/>
    <lineage>
        <taxon>Archaea</taxon>
        <taxon>Methanobacteriati</taxon>
        <taxon>Methanobacteriota</taxon>
        <taxon>Methanomada group</taxon>
        <taxon>Methanobacteria</taxon>
        <taxon>Methanobacteriales</taxon>
        <taxon>Methanobacteriaceae</taxon>
        <taxon>Methanobacterium</taxon>
    </lineage>
</organism>
<evidence type="ECO:0000313" key="2">
    <source>
        <dbReference type="EMBL" id="PAV05107.1"/>
    </source>
</evidence>
<dbReference type="InterPro" id="IPR058240">
    <property type="entry name" value="rSAM_sf"/>
</dbReference>
<evidence type="ECO:0000259" key="1">
    <source>
        <dbReference type="PROSITE" id="PS51918"/>
    </source>
</evidence>
<dbReference type="CDD" id="cd01335">
    <property type="entry name" value="Radical_SAM"/>
    <property type="match status" value="1"/>
</dbReference>
<dbReference type="Pfam" id="PF04055">
    <property type="entry name" value="Radical_SAM"/>
    <property type="match status" value="1"/>
</dbReference>
<dbReference type="SFLD" id="SFLDS00029">
    <property type="entry name" value="Radical_SAM"/>
    <property type="match status" value="1"/>
</dbReference>
<dbReference type="InterPro" id="IPR023404">
    <property type="entry name" value="rSAM_horseshoe"/>
</dbReference>
<dbReference type="GO" id="GO:0003824">
    <property type="term" value="F:catalytic activity"/>
    <property type="evidence" value="ECO:0007669"/>
    <property type="project" value="InterPro"/>
</dbReference>
<dbReference type="EMBL" id="LMVM01000012">
    <property type="protein sequence ID" value="PAV05107.1"/>
    <property type="molecule type" value="Genomic_DNA"/>
</dbReference>
<dbReference type="InterPro" id="IPR006638">
    <property type="entry name" value="Elp3/MiaA/NifB-like_rSAM"/>
</dbReference>
<dbReference type="RefSeq" id="WP_069584888.1">
    <property type="nucleotide sequence ID" value="NZ_LMVM01000012.1"/>
</dbReference>
<dbReference type="AlphaFoldDB" id="A0A2A2H6T6"/>
<comment type="caution">
    <text evidence="2">The sequence shown here is derived from an EMBL/GenBank/DDBJ whole genome shotgun (WGS) entry which is preliminary data.</text>
</comment>
<dbReference type="PROSITE" id="PS51257">
    <property type="entry name" value="PROKAR_LIPOPROTEIN"/>
    <property type="match status" value="1"/>
</dbReference>
<dbReference type="SFLD" id="SFLDG01082">
    <property type="entry name" value="B12-binding_domain_containing"/>
    <property type="match status" value="1"/>
</dbReference>
<dbReference type="SUPFAM" id="SSF102114">
    <property type="entry name" value="Radical SAM enzymes"/>
    <property type="match status" value="1"/>
</dbReference>
<dbReference type="InterPro" id="IPR007197">
    <property type="entry name" value="rSAM"/>
</dbReference>
<reference evidence="2 3" key="1">
    <citation type="journal article" date="2017" name="BMC Genomics">
        <title>Genomic analysis of methanogenic archaea reveals a shift towards energy conservation.</title>
        <authorList>
            <person name="Gilmore S.P."/>
            <person name="Henske J.K."/>
            <person name="Sexton J.A."/>
            <person name="Solomon K.V."/>
            <person name="Seppala S."/>
            <person name="Yoo J.I."/>
            <person name="Huyett L.M."/>
            <person name="Pressman A."/>
            <person name="Cogan J.Z."/>
            <person name="Kivenson V."/>
            <person name="Peng X."/>
            <person name="Tan Y."/>
            <person name="Valentine D.L."/>
            <person name="O'Malley M.A."/>
        </authorList>
    </citation>
    <scope>NUCLEOTIDE SEQUENCE [LARGE SCALE GENOMIC DNA]</scope>
    <source>
        <strain evidence="2 3">M.o.H.</strain>
    </source>
</reference>
<dbReference type="Gene3D" id="3.80.30.20">
    <property type="entry name" value="tm_1862 like domain"/>
    <property type="match status" value="1"/>
</dbReference>
<dbReference type="Proteomes" id="UP000217784">
    <property type="component" value="Unassembled WGS sequence"/>
</dbReference>
<dbReference type="PANTHER" id="PTHR42731">
    <property type="entry name" value="SLL1084 PROTEIN"/>
    <property type="match status" value="1"/>
</dbReference>
<dbReference type="PANTHER" id="PTHR42731:SF4">
    <property type="entry name" value="RADICAL SAM DOMAIN PROTEIN"/>
    <property type="match status" value="1"/>
</dbReference>